<dbReference type="InterPro" id="IPR013149">
    <property type="entry name" value="ADH-like_C"/>
</dbReference>
<dbReference type="GO" id="GO:0006633">
    <property type="term" value="P:fatty acid biosynthetic process"/>
    <property type="evidence" value="ECO:0007669"/>
    <property type="project" value="TreeGrafter"/>
</dbReference>
<feature type="compositionally biased region" description="Basic and acidic residues" evidence="4">
    <location>
        <begin position="19"/>
        <end position="34"/>
    </location>
</feature>
<organism evidence="6 7">
    <name type="scientific">Penicillium flavigenum</name>
    <dbReference type="NCBI Taxonomy" id="254877"/>
    <lineage>
        <taxon>Eukaryota</taxon>
        <taxon>Fungi</taxon>
        <taxon>Dikarya</taxon>
        <taxon>Ascomycota</taxon>
        <taxon>Pezizomycotina</taxon>
        <taxon>Eurotiomycetes</taxon>
        <taxon>Eurotiomycetidae</taxon>
        <taxon>Eurotiales</taxon>
        <taxon>Aspergillaceae</taxon>
        <taxon>Penicillium</taxon>
    </lineage>
</organism>
<evidence type="ECO:0000313" key="6">
    <source>
        <dbReference type="EMBL" id="OQE12854.1"/>
    </source>
</evidence>
<dbReference type="InterPro" id="IPR013968">
    <property type="entry name" value="PKS_KR"/>
</dbReference>
<feature type="domain" description="Carrier" evidence="5">
    <location>
        <begin position="1073"/>
        <end position="1151"/>
    </location>
</feature>
<protein>
    <recommendedName>
        <fullName evidence="5">Carrier domain-containing protein</fullName>
    </recommendedName>
</protein>
<evidence type="ECO:0000256" key="1">
    <source>
        <dbReference type="ARBA" id="ARBA00022450"/>
    </source>
</evidence>
<keyword evidence="3" id="KW-0511">Multifunctional enzyme</keyword>
<dbReference type="EMBL" id="MLQL01000061">
    <property type="protein sequence ID" value="OQE12854.1"/>
    <property type="molecule type" value="Genomic_DNA"/>
</dbReference>
<dbReference type="Proteomes" id="UP000191342">
    <property type="component" value="Unassembled WGS sequence"/>
</dbReference>
<evidence type="ECO:0000313" key="7">
    <source>
        <dbReference type="Proteomes" id="UP000191342"/>
    </source>
</evidence>
<dbReference type="InterPro" id="IPR036291">
    <property type="entry name" value="NAD(P)-bd_dom_sf"/>
</dbReference>
<evidence type="ECO:0000256" key="2">
    <source>
        <dbReference type="ARBA" id="ARBA00022553"/>
    </source>
</evidence>
<keyword evidence="7" id="KW-1185">Reference proteome</keyword>
<dbReference type="Pfam" id="PF08659">
    <property type="entry name" value="KR"/>
    <property type="match status" value="1"/>
</dbReference>
<comment type="caution">
    <text evidence="6">The sequence shown here is derived from an EMBL/GenBank/DDBJ whole genome shotgun (WGS) entry which is preliminary data.</text>
</comment>
<gene>
    <name evidence="6" type="ORF">PENFLA_c061G00248</name>
</gene>
<dbReference type="InterPro" id="IPR029063">
    <property type="entry name" value="SAM-dependent_MTases_sf"/>
</dbReference>
<dbReference type="InterPro" id="IPR020806">
    <property type="entry name" value="PKS_PP-bd"/>
</dbReference>
<dbReference type="InterPro" id="IPR011032">
    <property type="entry name" value="GroES-like_sf"/>
</dbReference>
<dbReference type="OrthoDB" id="4296289at2759"/>
<keyword evidence="2" id="KW-0597">Phosphoprotein</keyword>
<dbReference type="SMART" id="SM00822">
    <property type="entry name" value="PKS_KR"/>
    <property type="match status" value="1"/>
</dbReference>
<name>A0A1V6SGL4_9EURO</name>
<dbReference type="SMART" id="SM00829">
    <property type="entry name" value="PKS_ER"/>
    <property type="match status" value="1"/>
</dbReference>
<dbReference type="AlphaFoldDB" id="A0A1V6SGL4"/>
<sequence length="1152" mass="126582">MDMMWKPDVSMMEPQETTDDPRQACDKGARNREQNAKDLSNALHKLVAILVHRALSSIQELRSPSPPHIERLLKKQDKLIQDAASTSVEGELMSCVASHLDSIITGEIDLSHLSSQDGLLERFYAENRSSRRIQELLRAYGNTCGHQTGELMVLEVGSGDGASTKAFLPGLASSMYTYTDILTAFFAKTQKTLDQWADSIDYHKFDITQDFSEQNLEANSFDLVLAPVLVEICKMDVLLYPLVFGLHPGWWLSKEETRKAGPLQSATWWSETLKASGFSKVKLSIGDSATATSSERTSMIAGVAGPGDDADQSSGIQAPPILLKPPQSSSQVNGIAESLSTSLASPGDECTIVDILNVAHDAELRGMICIIIDIQGGLLSHMSNDLMASLRHLFNSCEGMLWVRGDDRSDPNAALITGLMRTVRWEQDFRQQNLVTLEIGHGHNAQETIQRLTRIYQHEFATKIKSSAKTNSRNAEYRASVIRPLQTNRLVLHKPLECLMANSFSTMSPESTRIGDSPNRVLSLTTDSPGLLDRLHFRTAVYPIPLKDDEVGYRVHATGLNFLDVMSAMGEVPTTKFGGEASGVVTQVGPNVKRLRLGQRIAALSVCTAGEVGQTALMLSNHIGAHVFATVSSESKKRTLLEYGARGEHIFYSRDLAFAQMIMQLTNHRGVDVVLNSLAGETLRATFECMARCGRFIEIGKRDFTTNGRLDTPPFLHTVTFAACDLNTILRHDPARSYKLFQRAMELWQIGVFRPTSTFTTSRYSQLKMAFRQLQPGRHSGKLDFTIDDDLVEALPWTPPPCQFQEDATYLLSGGLGGLGRSAARWMSSRGAKHFLFFSRSGGSNADAQLLLNELSEAGCDTQKHRKSFGLTMAPILGCIQGAMTLLDSTFEASVRAKARGSWNLHEVPPTDLDFFIVLASSSGIIGNRGQGNYNVGNTFQDALAYYHPSRGLSGTSLDLGHMLDVAVIAERTDNLFAGSLRAAFGNQAVSQDEFHALLESLQYSNLRCLPADCNWVWYSRTVACRQLPRACLLILSPIHPSLAPWWLWGTQEQQPQLCKVVDQRGPGRGPDNRLQIVIEGVIEELSNLLSISASKVDSEMAPSDYGVGSLVAIEVRNWLSKEVGVEVGVVSDIVGSQSIVDLGERVLKARG</sequence>
<dbReference type="InterPro" id="IPR020843">
    <property type="entry name" value="ER"/>
</dbReference>
<dbReference type="SUPFAM" id="SSF51735">
    <property type="entry name" value="NAD(P)-binding Rossmann-fold domains"/>
    <property type="match status" value="2"/>
</dbReference>
<dbReference type="Pfam" id="PF00107">
    <property type="entry name" value="ADH_zinc_N"/>
    <property type="match status" value="1"/>
</dbReference>
<dbReference type="GO" id="GO:0004312">
    <property type="term" value="F:fatty acid synthase activity"/>
    <property type="evidence" value="ECO:0007669"/>
    <property type="project" value="TreeGrafter"/>
</dbReference>
<feature type="region of interest" description="Disordered" evidence="4">
    <location>
        <begin position="1"/>
        <end position="34"/>
    </location>
</feature>
<dbReference type="Gene3D" id="3.40.50.150">
    <property type="entry name" value="Vaccinia Virus protein VP39"/>
    <property type="match status" value="1"/>
</dbReference>
<keyword evidence="1" id="KW-0596">Phosphopantetheine</keyword>
<reference evidence="7" key="1">
    <citation type="journal article" date="2017" name="Nat. Microbiol.">
        <title>Global analysis of biosynthetic gene clusters reveals vast potential of secondary metabolite production in Penicillium species.</title>
        <authorList>
            <person name="Nielsen J.C."/>
            <person name="Grijseels S."/>
            <person name="Prigent S."/>
            <person name="Ji B."/>
            <person name="Dainat J."/>
            <person name="Nielsen K.F."/>
            <person name="Frisvad J.C."/>
            <person name="Workman M."/>
            <person name="Nielsen J."/>
        </authorList>
    </citation>
    <scope>NUCLEOTIDE SEQUENCE [LARGE SCALE GENOMIC DNA]</scope>
    <source>
        <strain evidence="7">IBT 14082</strain>
    </source>
</reference>
<dbReference type="InterPro" id="IPR057326">
    <property type="entry name" value="KR_dom"/>
</dbReference>
<evidence type="ECO:0000256" key="4">
    <source>
        <dbReference type="SAM" id="MobiDB-lite"/>
    </source>
</evidence>
<dbReference type="InterPro" id="IPR009081">
    <property type="entry name" value="PP-bd_ACP"/>
</dbReference>
<dbReference type="SUPFAM" id="SSF53335">
    <property type="entry name" value="S-adenosyl-L-methionine-dependent methyltransferases"/>
    <property type="match status" value="1"/>
</dbReference>
<accession>A0A1V6SGL4</accession>
<dbReference type="GO" id="GO:0016491">
    <property type="term" value="F:oxidoreductase activity"/>
    <property type="evidence" value="ECO:0007669"/>
    <property type="project" value="InterPro"/>
</dbReference>
<dbReference type="CDD" id="cd05195">
    <property type="entry name" value="enoyl_red"/>
    <property type="match status" value="1"/>
</dbReference>
<dbReference type="Gene3D" id="3.40.50.720">
    <property type="entry name" value="NAD(P)-binding Rossmann-like Domain"/>
    <property type="match status" value="1"/>
</dbReference>
<dbReference type="PROSITE" id="PS50075">
    <property type="entry name" value="CARRIER"/>
    <property type="match status" value="1"/>
</dbReference>
<dbReference type="GO" id="GO:0031177">
    <property type="term" value="F:phosphopantetheine binding"/>
    <property type="evidence" value="ECO:0007669"/>
    <property type="project" value="InterPro"/>
</dbReference>
<dbReference type="PANTHER" id="PTHR43775">
    <property type="entry name" value="FATTY ACID SYNTHASE"/>
    <property type="match status" value="1"/>
</dbReference>
<dbReference type="PANTHER" id="PTHR43775:SF29">
    <property type="entry name" value="ASPERFURANONE POLYKETIDE SYNTHASE AFOG-RELATED"/>
    <property type="match status" value="1"/>
</dbReference>
<dbReference type="Gene3D" id="3.90.180.10">
    <property type="entry name" value="Medium-chain alcohol dehydrogenases, catalytic domain"/>
    <property type="match status" value="2"/>
</dbReference>
<dbReference type="InterPro" id="IPR036736">
    <property type="entry name" value="ACP-like_sf"/>
</dbReference>
<evidence type="ECO:0000256" key="3">
    <source>
        <dbReference type="ARBA" id="ARBA00023268"/>
    </source>
</evidence>
<dbReference type="SUPFAM" id="SSF50129">
    <property type="entry name" value="GroES-like"/>
    <property type="match status" value="1"/>
</dbReference>
<dbReference type="STRING" id="254877.A0A1V6SGL4"/>
<dbReference type="InterPro" id="IPR050091">
    <property type="entry name" value="PKS_NRPS_Biosynth_Enz"/>
</dbReference>
<dbReference type="Pfam" id="PF23297">
    <property type="entry name" value="ACP_SdgA_C"/>
    <property type="match status" value="1"/>
</dbReference>
<dbReference type="GO" id="GO:0044550">
    <property type="term" value="P:secondary metabolite biosynthetic process"/>
    <property type="evidence" value="ECO:0007669"/>
    <property type="project" value="TreeGrafter"/>
</dbReference>
<dbReference type="SMART" id="SM00823">
    <property type="entry name" value="PKS_PP"/>
    <property type="match status" value="1"/>
</dbReference>
<proteinExistence type="predicted"/>
<evidence type="ECO:0000259" key="5">
    <source>
        <dbReference type="PROSITE" id="PS50075"/>
    </source>
</evidence>
<dbReference type="SUPFAM" id="SSF47336">
    <property type="entry name" value="ACP-like"/>
    <property type="match status" value="1"/>
</dbReference>